<evidence type="ECO:0000256" key="5">
    <source>
        <dbReference type="SAM" id="SignalP"/>
    </source>
</evidence>
<keyword evidence="3" id="KW-0479">Metal-binding</keyword>
<dbReference type="CDD" id="cd16012">
    <property type="entry name" value="ALP"/>
    <property type="match status" value="1"/>
</dbReference>
<dbReference type="SUPFAM" id="SSF53649">
    <property type="entry name" value="Alkaline phosphatase-like"/>
    <property type="match status" value="1"/>
</dbReference>
<feature type="chain" id="PRO_5001990784" evidence="5">
    <location>
        <begin position="28"/>
        <end position="472"/>
    </location>
</feature>
<dbReference type="PANTHER" id="PTHR11596">
    <property type="entry name" value="ALKALINE PHOSPHATASE"/>
    <property type="match status" value="1"/>
</dbReference>
<dbReference type="SMART" id="SM00098">
    <property type="entry name" value="alkPPc"/>
    <property type="match status" value="1"/>
</dbReference>
<dbReference type="STRING" id="1121895.GCA_000378485_00798"/>
<reference evidence="6 7" key="1">
    <citation type="submission" date="2013-09" db="EMBL/GenBank/DDBJ databases">
        <authorList>
            <person name="Zeng Z."/>
            <person name="Chen C."/>
        </authorList>
    </citation>
    <scope>NUCLEOTIDE SEQUENCE [LARGE SCALE GENOMIC DNA]</scope>
    <source>
        <strain evidence="6 7">WB 3.3-2</strain>
    </source>
</reference>
<keyword evidence="1" id="KW-0597">Phosphoprotein</keyword>
<keyword evidence="3" id="KW-0460">Magnesium</keyword>
<keyword evidence="7" id="KW-1185">Reference proteome</keyword>
<dbReference type="Pfam" id="PF00245">
    <property type="entry name" value="Alk_phosphatase"/>
    <property type="match status" value="1"/>
</dbReference>
<evidence type="ECO:0000256" key="1">
    <source>
        <dbReference type="ARBA" id="ARBA00022553"/>
    </source>
</evidence>
<gene>
    <name evidence="6" type="ORF">Q765_12190</name>
</gene>
<evidence type="ECO:0000256" key="3">
    <source>
        <dbReference type="PIRSR" id="PIRSR601952-2"/>
    </source>
</evidence>
<feature type="binding site" evidence="3">
    <location>
        <position position="153"/>
    </location>
    <ligand>
        <name>Mg(2+)</name>
        <dbReference type="ChEBI" id="CHEBI:18420"/>
    </ligand>
</feature>
<evidence type="ECO:0000313" key="7">
    <source>
        <dbReference type="Proteomes" id="UP000030152"/>
    </source>
</evidence>
<keyword evidence="5" id="KW-0732">Signal</keyword>
<feature type="binding site" evidence="3">
    <location>
        <position position="432"/>
    </location>
    <ligand>
        <name>Zn(2+)</name>
        <dbReference type="ChEBI" id="CHEBI:29105"/>
        <label>2</label>
    </ligand>
</feature>
<keyword evidence="3" id="KW-0862">Zinc</keyword>
<feature type="binding site" evidence="3">
    <location>
        <position position="288"/>
    </location>
    <ligand>
        <name>Zn(2+)</name>
        <dbReference type="ChEBI" id="CHEBI:29105"/>
        <label>2</label>
    </ligand>
</feature>
<dbReference type="eggNOG" id="COG1785">
    <property type="taxonomic scope" value="Bacteria"/>
</dbReference>
<feature type="binding site" evidence="3">
    <location>
        <position position="284"/>
    </location>
    <ligand>
        <name>Zn(2+)</name>
        <dbReference type="ChEBI" id="CHEBI:29105"/>
        <label>2</label>
    </ligand>
</feature>
<dbReference type="EMBL" id="JRLX01000011">
    <property type="protein sequence ID" value="KGO86329.1"/>
    <property type="molecule type" value="Genomic_DNA"/>
</dbReference>
<evidence type="ECO:0000256" key="2">
    <source>
        <dbReference type="PIRSR" id="PIRSR601952-1"/>
    </source>
</evidence>
<feature type="binding site" evidence="3">
    <location>
        <position position="50"/>
    </location>
    <ligand>
        <name>Zn(2+)</name>
        <dbReference type="ChEBI" id="CHEBI:29105"/>
        <label>2</label>
    </ligand>
</feature>
<dbReference type="GO" id="GO:0004035">
    <property type="term" value="F:alkaline phosphatase activity"/>
    <property type="evidence" value="ECO:0007669"/>
    <property type="project" value="TreeGrafter"/>
</dbReference>
<dbReference type="OrthoDB" id="9794455at2"/>
<feature type="binding site" evidence="3">
    <location>
        <position position="151"/>
    </location>
    <ligand>
        <name>Mg(2+)</name>
        <dbReference type="ChEBI" id="CHEBI:18420"/>
    </ligand>
</feature>
<dbReference type="RefSeq" id="WP_020211927.1">
    <property type="nucleotide sequence ID" value="NZ_JRLX01000011.1"/>
</dbReference>
<protein>
    <submittedName>
        <fullName evidence="6">Alkaline phosphatase</fullName>
    </submittedName>
</protein>
<feature type="signal peptide" evidence="5">
    <location>
        <begin position="1"/>
        <end position="27"/>
    </location>
</feature>
<dbReference type="InterPro" id="IPR001952">
    <property type="entry name" value="Alkaline_phosphatase"/>
</dbReference>
<proteinExistence type="inferred from homology"/>
<dbReference type="Gene3D" id="1.10.60.40">
    <property type="match status" value="1"/>
</dbReference>
<comment type="caution">
    <text evidence="6">The sequence shown here is derived from an EMBL/GenBank/DDBJ whole genome shotgun (WGS) entry which is preliminary data.</text>
</comment>
<dbReference type="AlphaFoldDB" id="A0A0A2M229"/>
<feature type="binding site" evidence="3">
    <location>
        <position position="50"/>
    </location>
    <ligand>
        <name>Mg(2+)</name>
        <dbReference type="ChEBI" id="CHEBI:18420"/>
    </ligand>
</feature>
<dbReference type="GO" id="GO:0046872">
    <property type="term" value="F:metal ion binding"/>
    <property type="evidence" value="ECO:0007669"/>
    <property type="project" value="UniProtKB-KW"/>
</dbReference>
<evidence type="ECO:0000313" key="6">
    <source>
        <dbReference type="EMBL" id="KGO86329.1"/>
    </source>
</evidence>
<dbReference type="PANTHER" id="PTHR11596:SF5">
    <property type="entry name" value="ALKALINE PHOSPHATASE"/>
    <property type="match status" value="1"/>
</dbReference>
<feature type="active site" description="Phosphoserine intermediate" evidence="2">
    <location>
        <position position="100"/>
    </location>
</feature>
<name>A0A0A2M229_9FLAO</name>
<feature type="binding site" evidence="3">
    <location>
        <position position="327"/>
    </location>
    <ligand>
        <name>Zn(2+)</name>
        <dbReference type="ChEBI" id="CHEBI:29105"/>
        <label>2</label>
    </ligand>
</feature>
<dbReference type="PRINTS" id="PR00113">
    <property type="entry name" value="ALKPHPHTASE"/>
</dbReference>
<feature type="binding site" evidence="3">
    <location>
        <position position="326"/>
    </location>
    <ligand>
        <name>Zn(2+)</name>
        <dbReference type="ChEBI" id="CHEBI:29105"/>
        <label>2</label>
    </ligand>
</feature>
<dbReference type="InterPro" id="IPR017850">
    <property type="entry name" value="Alkaline_phosphatase_core_sf"/>
</dbReference>
<comment type="similarity">
    <text evidence="4">Belongs to the alkaline phosphatase family.</text>
</comment>
<accession>A0A0A2M229</accession>
<dbReference type="Proteomes" id="UP000030152">
    <property type="component" value="Unassembled WGS sequence"/>
</dbReference>
<comment type="cofactor">
    <cofactor evidence="3">
        <name>Mg(2+)</name>
        <dbReference type="ChEBI" id="CHEBI:18420"/>
    </cofactor>
    <text evidence="3">Binds 1 Mg(2+) ion.</text>
</comment>
<evidence type="ECO:0000256" key="4">
    <source>
        <dbReference type="RuleBase" id="RU003946"/>
    </source>
</evidence>
<organism evidence="6 7">
    <name type="scientific">Flavobacterium rivuli WB 3.3-2 = DSM 21788</name>
    <dbReference type="NCBI Taxonomy" id="1121895"/>
    <lineage>
        <taxon>Bacteria</taxon>
        <taxon>Pseudomonadati</taxon>
        <taxon>Bacteroidota</taxon>
        <taxon>Flavobacteriia</taxon>
        <taxon>Flavobacteriales</taxon>
        <taxon>Flavobacteriaceae</taxon>
        <taxon>Flavobacterium</taxon>
    </lineage>
</organism>
<dbReference type="Gene3D" id="3.40.720.10">
    <property type="entry name" value="Alkaline Phosphatase, subunit A"/>
    <property type="match status" value="1"/>
</dbReference>
<feature type="binding site" evidence="3">
    <location>
        <position position="279"/>
    </location>
    <ligand>
        <name>Mg(2+)</name>
        <dbReference type="ChEBI" id="CHEBI:18420"/>
    </ligand>
</feature>
<sequence length="472" mass="51954">MNRRKFFRNGSLFTLGTTLLSPFSSTANVLNLDTLDKNKKAKNIIFMVSDGMSTGTLNMADLYLNRKTGKGSNWLQLYKDQRVNIALMDTASASSIVTDSSAGSSSWGGGVRVKNGVLNVGPNGEKYMPIWQKFKKAGKMAGCVTTVPITHATPAGFCVNNDSRNAQEDIAADYLNLGFDIMMGGGDKYFSAGHREDKKDMYAAYKAKGWQVVRNRKEMLAAANDKQILGVFGEDALPYSLDRANDKTLTAETPTLAEMAQKAIDRMKGHKNGFVLQIEGGKVDWGAHANDVGALLYDQVAFDEAVKVAIDFAEKDKETLVIITTDHGNANPGVIYGKDANANFDSIQKYTHTNEWLLNEIKPNFTVAQVRELVDAMNGKSISEEDAKTVLSYYDGLHKEDGGLYNYKKVPFKAFAEIQQKGNSVGWISMDHSADYVNLAMFGPGSELLKPFVKNTDLHYLMLQAAEVENKF</sequence>
<comment type="cofactor">
    <cofactor evidence="3">
        <name>Zn(2+)</name>
        <dbReference type="ChEBI" id="CHEBI:29105"/>
    </cofactor>
    <text evidence="3">Binds 2 Zn(2+) ions.</text>
</comment>